<dbReference type="OrthoDB" id="70770at2759"/>
<dbReference type="Gene3D" id="3.30.810.10">
    <property type="entry name" value="2-Layer Sandwich"/>
    <property type="match status" value="1"/>
</dbReference>
<comment type="caution">
    <text evidence="4">The sequence shown here is derived from an EMBL/GenBank/DDBJ whole genome shotgun (WGS) entry which is preliminary data.</text>
</comment>
<dbReference type="GO" id="GO:0046854">
    <property type="term" value="P:phosphatidylinositol phosphate biosynthetic process"/>
    <property type="evidence" value="ECO:0007669"/>
    <property type="project" value="TreeGrafter"/>
</dbReference>
<keyword evidence="1" id="KW-0808">Transferase</keyword>
<reference evidence="4 5" key="1">
    <citation type="journal article" date="2011" name="PLoS Pathog.">
        <title>Endophytic Life Strategies Decoded by Genome and Transcriptome Analyses of the Mutualistic Root Symbiont Piriformospora indica.</title>
        <authorList>
            <person name="Zuccaro A."/>
            <person name="Lahrmann U."/>
            <person name="Guldener U."/>
            <person name="Langen G."/>
            <person name="Pfiffi S."/>
            <person name="Biedenkopf D."/>
            <person name="Wong P."/>
            <person name="Samans B."/>
            <person name="Grimm C."/>
            <person name="Basiewicz M."/>
            <person name="Murat C."/>
            <person name="Martin F."/>
            <person name="Kogel K.H."/>
        </authorList>
    </citation>
    <scope>NUCLEOTIDE SEQUENCE [LARGE SCALE GENOMIC DNA]</scope>
    <source>
        <strain evidence="4 5">DSM 11827</strain>
    </source>
</reference>
<dbReference type="GO" id="GO:0016308">
    <property type="term" value="F:1-phosphatidylinositol-4-phosphate 5-kinase activity"/>
    <property type="evidence" value="ECO:0007669"/>
    <property type="project" value="TreeGrafter"/>
</dbReference>
<feature type="region of interest" description="Disordered" evidence="2">
    <location>
        <begin position="330"/>
        <end position="356"/>
    </location>
</feature>
<dbReference type="OMA" id="GDMGYSG"/>
<dbReference type="HOGENOM" id="CLU_052383_0_0_1"/>
<dbReference type="EMBL" id="CAFZ01000098">
    <property type="protein sequence ID" value="CCA70892.1"/>
    <property type="molecule type" value="Genomic_DNA"/>
</dbReference>
<proteinExistence type="predicted"/>
<sequence>MSTTDERHESAFTTSLRDAIKPIYSKEYRVNMTARSIQSALKRDFEQERREIKRADREQWDWGLPLKTKWRLTKMPLIYMVHLQRAAPLEFARLREEHFSITDESYRAVTASSLKSLSNLGLSGSAFFHTEGPSTNAGLIIKSINRAFEYEFMHETLLPRYIEYIEARPGADSLLTRITDVLFCADLSLGEALNVSPRHYMVMVDVLGDLKAVKGAQKWDLKPSGFFEPTRDLVPDIIKSEATKSGLADTLDADVRIKLTKSQYDDLIRVLEQDTAFLEELETVDYSLLLGRFPASSSPQPPLGLDASSTVHLPISDVLQQGASKIKRALGISSSQETEDVAPTAGASASGREGQKLTGDDFTKGVLSADGEWVYRLTIVDFLWNVNKLVPTVMRTAGKVLPDQTITTEPARYRQEFMKMVEEYVEVADS</sequence>
<protein>
    <recommendedName>
        <fullName evidence="3">PIPK domain-containing protein</fullName>
    </recommendedName>
</protein>
<dbReference type="PANTHER" id="PTHR23086">
    <property type="entry name" value="PHOSPHATIDYLINOSITOL-4-PHOSPHATE 5-KINASE"/>
    <property type="match status" value="1"/>
</dbReference>
<dbReference type="PROSITE" id="PS51455">
    <property type="entry name" value="PIPK"/>
    <property type="match status" value="1"/>
</dbReference>
<accession>G4THU3</accession>
<dbReference type="eggNOG" id="ENOG502S39H">
    <property type="taxonomic scope" value="Eukaryota"/>
</dbReference>
<evidence type="ECO:0000256" key="1">
    <source>
        <dbReference type="PROSITE-ProRule" id="PRU00781"/>
    </source>
</evidence>
<dbReference type="AlphaFoldDB" id="G4THU3"/>
<name>G4THU3_SERID</name>
<dbReference type="GO" id="GO:0005886">
    <property type="term" value="C:plasma membrane"/>
    <property type="evidence" value="ECO:0007669"/>
    <property type="project" value="TreeGrafter"/>
</dbReference>
<dbReference type="InterPro" id="IPR027483">
    <property type="entry name" value="PInositol-4-P-4/5-kinase_C_sf"/>
</dbReference>
<dbReference type="Proteomes" id="UP000007148">
    <property type="component" value="Unassembled WGS sequence"/>
</dbReference>
<dbReference type="Pfam" id="PF01504">
    <property type="entry name" value="PIP5K"/>
    <property type="match status" value="1"/>
</dbReference>
<dbReference type="SMART" id="SM00330">
    <property type="entry name" value="PIPKc"/>
    <property type="match status" value="1"/>
</dbReference>
<dbReference type="PANTHER" id="PTHR23086:SF126">
    <property type="entry name" value="PIPK DOMAIN-CONTAINING PROTEIN"/>
    <property type="match status" value="1"/>
</dbReference>
<dbReference type="InterPro" id="IPR023610">
    <property type="entry name" value="PInositol-4/5-P-5/4-kinase"/>
</dbReference>
<feature type="domain" description="PIPK" evidence="3">
    <location>
        <begin position="16"/>
        <end position="425"/>
    </location>
</feature>
<gene>
    <name evidence="4" type="ORF">PIIN_04828</name>
</gene>
<keyword evidence="1" id="KW-0418">Kinase</keyword>
<organism evidence="4 5">
    <name type="scientific">Serendipita indica (strain DSM 11827)</name>
    <name type="common">Root endophyte fungus</name>
    <name type="synonym">Piriformospora indica</name>
    <dbReference type="NCBI Taxonomy" id="1109443"/>
    <lineage>
        <taxon>Eukaryota</taxon>
        <taxon>Fungi</taxon>
        <taxon>Dikarya</taxon>
        <taxon>Basidiomycota</taxon>
        <taxon>Agaricomycotina</taxon>
        <taxon>Agaricomycetes</taxon>
        <taxon>Sebacinales</taxon>
        <taxon>Serendipitaceae</taxon>
        <taxon>Serendipita</taxon>
    </lineage>
</organism>
<evidence type="ECO:0000313" key="4">
    <source>
        <dbReference type="EMBL" id="CCA70892.1"/>
    </source>
</evidence>
<dbReference type="Gene3D" id="3.30.800.10">
    <property type="entry name" value="Phosphatidylinositol Phosphate Kinase II Beta"/>
    <property type="match status" value="1"/>
</dbReference>
<evidence type="ECO:0000313" key="5">
    <source>
        <dbReference type="Proteomes" id="UP000007148"/>
    </source>
</evidence>
<dbReference type="InParanoid" id="G4THU3"/>
<dbReference type="GO" id="GO:0005524">
    <property type="term" value="F:ATP binding"/>
    <property type="evidence" value="ECO:0007669"/>
    <property type="project" value="UniProtKB-UniRule"/>
</dbReference>
<keyword evidence="1" id="KW-0547">Nucleotide-binding</keyword>
<dbReference type="InterPro" id="IPR027484">
    <property type="entry name" value="PInositol-4-P-5-kinase_N"/>
</dbReference>
<keyword evidence="1" id="KW-0067">ATP-binding</keyword>
<evidence type="ECO:0000259" key="3">
    <source>
        <dbReference type="PROSITE" id="PS51455"/>
    </source>
</evidence>
<dbReference type="SUPFAM" id="SSF56104">
    <property type="entry name" value="SAICAR synthase-like"/>
    <property type="match status" value="1"/>
</dbReference>
<keyword evidence="5" id="KW-1185">Reference proteome</keyword>
<dbReference type="InterPro" id="IPR002498">
    <property type="entry name" value="PInositol-4-P-4/5-kinase_core"/>
</dbReference>
<dbReference type="STRING" id="1109443.G4THU3"/>
<evidence type="ECO:0000256" key="2">
    <source>
        <dbReference type="SAM" id="MobiDB-lite"/>
    </source>
</evidence>